<evidence type="ECO:0000313" key="3">
    <source>
        <dbReference type="EMBL" id="WOB09149.1"/>
    </source>
</evidence>
<dbReference type="GO" id="GO:0004519">
    <property type="term" value="F:endonuclease activity"/>
    <property type="evidence" value="ECO:0007669"/>
    <property type="project" value="UniProtKB-KW"/>
</dbReference>
<dbReference type="InterPro" id="IPR044929">
    <property type="entry name" value="DNA/RNA_non-sp_Endonuclease_sf"/>
</dbReference>
<name>A0ABZ0D332_9BURK</name>
<dbReference type="Proteomes" id="UP001303946">
    <property type="component" value="Chromosome"/>
</dbReference>
<dbReference type="Pfam" id="PF01223">
    <property type="entry name" value="Endonuclease_NS"/>
    <property type="match status" value="1"/>
</dbReference>
<evidence type="ECO:0000259" key="1">
    <source>
        <dbReference type="SMART" id="SM00477"/>
    </source>
</evidence>
<dbReference type="RefSeq" id="WP_316702106.1">
    <property type="nucleotide sequence ID" value="NZ_CP136336.1"/>
</dbReference>
<dbReference type="SUPFAM" id="SSF54060">
    <property type="entry name" value="His-Me finger endonucleases"/>
    <property type="match status" value="1"/>
</dbReference>
<evidence type="ECO:0000313" key="4">
    <source>
        <dbReference type="Proteomes" id="UP001303946"/>
    </source>
</evidence>
<proteinExistence type="predicted"/>
<accession>A0ABZ0D332</accession>
<keyword evidence="3" id="KW-0255">Endonuclease</keyword>
<keyword evidence="3" id="KW-0378">Hydrolase</keyword>
<keyword evidence="3" id="KW-0540">Nuclease</keyword>
<protein>
    <submittedName>
        <fullName evidence="3">DNA/RNA non-specific endonuclease</fullName>
    </submittedName>
</protein>
<dbReference type="InterPro" id="IPR044925">
    <property type="entry name" value="His-Me_finger_sf"/>
</dbReference>
<feature type="domain" description="ENPP1-3/EXOG-like endonuclease/phosphodiesterase" evidence="1">
    <location>
        <begin position="54"/>
        <end position="277"/>
    </location>
</feature>
<gene>
    <name evidence="3" type="ORF">RXV79_03605</name>
</gene>
<dbReference type="InterPro" id="IPR020821">
    <property type="entry name" value="ENPP1-3/EXOG-like_nuc-like"/>
</dbReference>
<dbReference type="Gene3D" id="3.40.570.10">
    <property type="entry name" value="Extracellular Endonuclease, subunit A"/>
    <property type="match status" value="1"/>
</dbReference>
<feature type="domain" description="DNA/RNA non-specific endonuclease/pyrophosphatase/phosphodiesterase" evidence="2">
    <location>
        <begin position="53"/>
        <end position="277"/>
    </location>
</feature>
<dbReference type="PANTHER" id="PTHR13966">
    <property type="entry name" value="ENDONUCLEASE RELATED"/>
    <property type="match status" value="1"/>
</dbReference>
<dbReference type="SMART" id="SM00477">
    <property type="entry name" value="NUC"/>
    <property type="match status" value="1"/>
</dbReference>
<dbReference type="SMART" id="SM00892">
    <property type="entry name" value="Endonuclease_NS"/>
    <property type="match status" value="1"/>
</dbReference>
<organism evidence="3 4">
    <name type="scientific">Piscinibacter gummiphilus</name>
    <dbReference type="NCBI Taxonomy" id="946333"/>
    <lineage>
        <taxon>Bacteria</taxon>
        <taxon>Pseudomonadati</taxon>
        <taxon>Pseudomonadota</taxon>
        <taxon>Betaproteobacteria</taxon>
        <taxon>Burkholderiales</taxon>
        <taxon>Sphaerotilaceae</taxon>
        <taxon>Piscinibacter</taxon>
    </lineage>
</organism>
<dbReference type="CDD" id="cd00091">
    <property type="entry name" value="NUC"/>
    <property type="match status" value="1"/>
</dbReference>
<dbReference type="InterPro" id="IPR001604">
    <property type="entry name" value="Endo_G_ENPP1-like_dom"/>
</dbReference>
<evidence type="ECO:0000259" key="2">
    <source>
        <dbReference type="SMART" id="SM00892"/>
    </source>
</evidence>
<keyword evidence="4" id="KW-1185">Reference proteome</keyword>
<sequence length="312" mass="35130">MTTTPKIAPSAWVPLDPDYTNRPGYDAGFLGLAVPAPRLTPALAALAKGPVLPYQHFSILMNPARRLAFWTAVNIDGQQERHLGDRKRDEWWFDERLPQKLQVGGAFYAGSGFQRGHLVRRLDPAWGASDAHSGRGEADTFHWTNCSPQMPQLNTQWWLHIENHVLETANARDLKVSVFSGCVFTDDDPRLRGVQIPLAFWKVAAWVVTVQRKPALRSLAFLVKQDEAVAALLKKRGVRPLAVDFDDVPERIQGYQTTVAELERLTQCRFGELASPEVDVYARAREKRLAPQVFNAIDTYRRLGRPADLITN</sequence>
<dbReference type="PANTHER" id="PTHR13966:SF5">
    <property type="entry name" value="ENDONUCLEASE G, MITOCHONDRIAL"/>
    <property type="match status" value="1"/>
</dbReference>
<dbReference type="EMBL" id="CP136336">
    <property type="protein sequence ID" value="WOB09149.1"/>
    <property type="molecule type" value="Genomic_DNA"/>
</dbReference>
<dbReference type="InterPro" id="IPR040255">
    <property type="entry name" value="Non-specific_endonuclease"/>
</dbReference>
<reference evidence="3 4" key="1">
    <citation type="submission" date="2023-10" db="EMBL/GenBank/DDBJ databases">
        <title>Bacteria for the degradation of biodegradable plastic PBAT(Polybutylene adipate terephthalate).</title>
        <authorList>
            <person name="Weon H.-Y."/>
            <person name="Yeon J."/>
        </authorList>
    </citation>
    <scope>NUCLEOTIDE SEQUENCE [LARGE SCALE GENOMIC DNA]</scope>
    <source>
        <strain evidence="3 4">SBD 7-3</strain>
    </source>
</reference>